<evidence type="ECO:0000313" key="11">
    <source>
        <dbReference type="EMBL" id="MDX8494421.1"/>
    </source>
</evidence>
<feature type="binding site" evidence="8">
    <location>
        <begin position="141"/>
        <end position="148"/>
    </location>
    <ligand>
        <name>ATP</name>
        <dbReference type="ChEBI" id="CHEBI:30616"/>
    </ligand>
</feature>
<dbReference type="Proteomes" id="UP001271249">
    <property type="component" value="Unassembled WGS sequence"/>
</dbReference>
<keyword evidence="4 8" id="KW-0547">Nucleotide-binding</keyword>
<gene>
    <name evidence="11" type="ORF">RFN29_22900</name>
</gene>
<dbReference type="InterPro" id="IPR019591">
    <property type="entry name" value="Mrp/NBP35_ATP-bd"/>
</dbReference>
<dbReference type="PANTHER" id="PTHR42961:SF2">
    <property type="entry name" value="IRON-SULFUR PROTEIN NUBPL"/>
    <property type="match status" value="1"/>
</dbReference>
<feature type="region of interest" description="Disordered" evidence="9">
    <location>
        <begin position="85"/>
        <end position="128"/>
    </location>
</feature>
<dbReference type="SUPFAM" id="SSF52540">
    <property type="entry name" value="P-loop containing nucleoside triphosphate hydrolases"/>
    <property type="match status" value="1"/>
</dbReference>
<comment type="similarity">
    <text evidence="2">In the C-terminal section; belongs to the Mrp/NBP35 ATP-binding proteins family.</text>
</comment>
<dbReference type="InterPro" id="IPR027417">
    <property type="entry name" value="P-loop_NTPase"/>
</dbReference>
<comment type="similarity">
    <text evidence="1">In the N-terminal section; belongs to the MIP18 family.</text>
</comment>
<dbReference type="Gene3D" id="3.30.300.130">
    <property type="entry name" value="Fe-S cluster assembly (FSCA)"/>
    <property type="match status" value="1"/>
</dbReference>
<keyword evidence="7 8" id="KW-0411">Iron-sulfur</keyword>
<dbReference type="PANTHER" id="PTHR42961">
    <property type="entry name" value="IRON-SULFUR PROTEIN NUBPL"/>
    <property type="match status" value="1"/>
</dbReference>
<dbReference type="Pfam" id="PF01883">
    <property type="entry name" value="FeS_assembly_P"/>
    <property type="match status" value="1"/>
</dbReference>
<dbReference type="CDD" id="cd02037">
    <property type="entry name" value="Mrp_NBP35"/>
    <property type="match status" value="1"/>
</dbReference>
<name>A0ABU4Z673_9HYPH</name>
<dbReference type="InterPro" id="IPR002744">
    <property type="entry name" value="MIP18-like"/>
</dbReference>
<dbReference type="InterPro" id="IPR034904">
    <property type="entry name" value="FSCA_dom_sf"/>
</dbReference>
<keyword evidence="12" id="KW-1185">Reference proteome</keyword>
<protein>
    <recommendedName>
        <fullName evidence="8">Iron-sulfur cluster carrier protein</fullName>
    </recommendedName>
</protein>
<dbReference type="SUPFAM" id="SSF117916">
    <property type="entry name" value="Fe-S cluster assembly (FSCA) domain-like"/>
    <property type="match status" value="1"/>
</dbReference>
<feature type="domain" description="MIP18 family-like" evidence="10">
    <location>
        <begin position="7"/>
        <end position="75"/>
    </location>
</feature>
<organism evidence="11 12">
    <name type="scientific">Mesorhizobium captivum</name>
    <dbReference type="NCBI Taxonomy" id="3072319"/>
    <lineage>
        <taxon>Bacteria</taxon>
        <taxon>Pseudomonadati</taxon>
        <taxon>Pseudomonadota</taxon>
        <taxon>Alphaproteobacteria</taxon>
        <taxon>Hyphomicrobiales</taxon>
        <taxon>Phyllobacteriaceae</taxon>
        <taxon>Mesorhizobium</taxon>
    </lineage>
</organism>
<evidence type="ECO:0000313" key="12">
    <source>
        <dbReference type="Proteomes" id="UP001271249"/>
    </source>
</evidence>
<evidence type="ECO:0000256" key="3">
    <source>
        <dbReference type="ARBA" id="ARBA00022723"/>
    </source>
</evidence>
<dbReference type="PROSITE" id="PS01215">
    <property type="entry name" value="MRP"/>
    <property type="match status" value="1"/>
</dbReference>
<evidence type="ECO:0000259" key="10">
    <source>
        <dbReference type="Pfam" id="PF01883"/>
    </source>
</evidence>
<evidence type="ECO:0000256" key="6">
    <source>
        <dbReference type="ARBA" id="ARBA00023004"/>
    </source>
</evidence>
<evidence type="ECO:0000256" key="1">
    <source>
        <dbReference type="ARBA" id="ARBA00007352"/>
    </source>
</evidence>
<evidence type="ECO:0000256" key="4">
    <source>
        <dbReference type="ARBA" id="ARBA00022741"/>
    </source>
</evidence>
<dbReference type="HAMAP" id="MF_02040">
    <property type="entry name" value="Mrp_NBP35"/>
    <property type="match status" value="1"/>
</dbReference>
<accession>A0ABU4Z673</accession>
<keyword evidence="3 8" id="KW-0479">Metal-binding</keyword>
<keyword evidence="5 8" id="KW-0067">ATP-binding</keyword>
<sequence length="395" mass="41580">MMAVTKEIVIERLKTVNGPDFTGNIVDLGLVSEIFIADSKVFFSITVPAARAQELEPLRAAAESAVKAIPGVASAVVALTAEKKGGGMEAPVRPRPASQAAPPRPAPQAAPQRPAPQAPASHSHGKRGVPGIDAIIAVASGKGGVGKSTTAVNLALGLAANGLKVGVLDADIYGPSMPRLLNIHGRPQTVDGKVLKPMQNYGLKVMSMGFLVDEETPMIWRGPMVMSALTQMLREVEWGPLDVLVVDMPPGTGDAQLTMAQQVPLAGAVIVSTPQDLALIDARKGLNMFKKVDVPLLGIVENMSYFLAPDTGKRYDIFGHGGARREAERLGVTFLGEVPLEMGIRESSDAGAPVVASKPEGAEAKIYRDIASKVWERIQEERGAAEAAVPSIVFE</sequence>
<evidence type="ECO:0000256" key="8">
    <source>
        <dbReference type="HAMAP-Rule" id="MF_02040"/>
    </source>
</evidence>
<evidence type="ECO:0000256" key="2">
    <source>
        <dbReference type="ARBA" id="ARBA00008205"/>
    </source>
</evidence>
<comment type="similarity">
    <text evidence="8">Belongs to the Mrp/NBP35 ATP-binding proteins family.</text>
</comment>
<dbReference type="InterPro" id="IPR044304">
    <property type="entry name" value="NUBPL-like"/>
</dbReference>
<evidence type="ECO:0000256" key="7">
    <source>
        <dbReference type="ARBA" id="ARBA00023014"/>
    </source>
</evidence>
<comment type="function">
    <text evidence="8">Binds and transfers iron-sulfur (Fe-S) clusters to target apoproteins. Can hydrolyze ATP.</text>
</comment>
<comment type="caution">
    <text evidence="11">The sequence shown here is derived from an EMBL/GenBank/DDBJ whole genome shotgun (WGS) entry which is preliminary data.</text>
</comment>
<proteinExistence type="inferred from homology"/>
<dbReference type="GO" id="GO:0005524">
    <property type="term" value="F:ATP binding"/>
    <property type="evidence" value="ECO:0007669"/>
    <property type="project" value="UniProtKB-KW"/>
</dbReference>
<comment type="subunit">
    <text evidence="8">Homodimer.</text>
</comment>
<feature type="compositionally biased region" description="Pro residues" evidence="9">
    <location>
        <begin position="102"/>
        <end position="117"/>
    </location>
</feature>
<dbReference type="RefSeq" id="WP_320228280.1">
    <property type="nucleotide sequence ID" value="NZ_JAVIJB010000043.1"/>
</dbReference>
<evidence type="ECO:0000256" key="9">
    <source>
        <dbReference type="SAM" id="MobiDB-lite"/>
    </source>
</evidence>
<dbReference type="EMBL" id="JAVIJC010000026">
    <property type="protein sequence ID" value="MDX8494421.1"/>
    <property type="molecule type" value="Genomic_DNA"/>
</dbReference>
<keyword evidence="6 8" id="KW-0408">Iron</keyword>
<evidence type="ECO:0000256" key="5">
    <source>
        <dbReference type="ARBA" id="ARBA00022840"/>
    </source>
</evidence>
<keyword evidence="8" id="KW-0378">Hydrolase</keyword>
<dbReference type="Gene3D" id="3.40.50.300">
    <property type="entry name" value="P-loop containing nucleotide triphosphate hydrolases"/>
    <property type="match status" value="1"/>
</dbReference>
<dbReference type="InterPro" id="IPR000808">
    <property type="entry name" value="Mrp-like_CS"/>
</dbReference>
<reference evidence="11 12" key="1">
    <citation type="submission" date="2023-08" db="EMBL/GenBank/DDBJ databases">
        <title>Implementing the SeqCode for naming new Mesorhizobium species isolated from Vachellia karroo root nodules.</title>
        <authorList>
            <person name="Van Lill M."/>
        </authorList>
    </citation>
    <scope>NUCLEOTIDE SEQUENCE [LARGE SCALE GENOMIC DNA]</scope>
    <source>
        <strain evidence="11 12">VK22B</strain>
    </source>
</reference>
<dbReference type="Pfam" id="PF10609">
    <property type="entry name" value="ParA"/>
    <property type="match status" value="1"/>
</dbReference>
<dbReference type="InterPro" id="IPR033756">
    <property type="entry name" value="YlxH/NBP35"/>
</dbReference>